<keyword evidence="3" id="KW-1185">Reference proteome</keyword>
<dbReference type="AlphaFoldDB" id="A0A420J6R7"/>
<reference evidence="2 3" key="1">
    <citation type="journal article" date="2018" name="BMC Genomics">
        <title>Comparative genome analyses reveal sequence features reflecting distinct modes of host-adaptation between dicot and monocot powdery mildew.</title>
        <authorList>
            <person name="Wu Y."/>
            <person name="Ma X."/>
            <person name="Pan Z."/>
            <person name="Kale S.D."/>
            <person name="Song Y."/>
            <person name="King H."/>
            <person name="Zhang Q."/>
            <person name="Presley C."/>
            <person name="Deng X."/>
            <person name="Wei C.I."/>
            <person name="Xiao S."/>
        </authorList>
    </citation>
    <scope>NUCLEOTIDE SEQUENCE [LARGE SCALE GENOMIC DNA]</scope>
    <source>
        <strain evidence="2">UMSG3</strain>
    </source>
</reference>
<evidence type="ECO:0000313" key="2">
    <source>
        <dbReference type="EMBL" id="RKF82483.1"/>
    </source>
</evidence>
<dbReference type="EMBL" id="MCBQ01002461">
    <property type="protein sequence ID" value="RKF82483.1"/>
    <property type="molecule type" value="Genomic_DNA"/>
</dbReference>
<accession>A0A420J6R7</accession>
<feature type="region of interest" description="Disordered" evidence="1">
    <location>
        <begin position="1"/>
        <end position="32"/>
    </location>
</feature>
<gene>
    <name evidence="2" type="ORF">GcM3_024052</name>
</gene>
<evidence type="ECO:0000313" key="3">
    <source>
        <dbReference type="Proteomes" id="UP000283383"/>
    </source>
</evidence>
<feature type="compositionally biased region" description="Basic and acidic residues" evidence="1">
    <location>
        <begin position="1"/>
        <end position="13"/>
    </location>
</feature>
<sequence length="32" mass="3701">MSKSAKDSDRSVNVEDDEPDDGEENFQHRLFC</sequence>
<organism evidence="2 3">
    <name type="scientific">Golovinomyces cichoracearum</name>
    <dbReference type="NCBI Taxonomy" id="62708"/>
    <lineage>
        <taxon>Eukaryota</taxon>
        <taxon>Fungi</taxon>
        <taxon>Dikarya</taxon>
        <taxon>Ascomycota</taxon>
        <taxon>Pezizomycotina</taxon>
        <taxon>Leotiomycetes</taxon>
        <taxon>Erysiphales</taxon>
        <taxon>Erysiphaceae</taxon>
        <taxon>Golovinomyces</taxon>
    </lineage>
</organism>
<proteinExistence type="predicted"/>
<evidence type="ECO:0000256" key="1">
    <source>
        <dbReference type="SAM" id="MobiDB-lite"/>
    </source>
</evidence>
<feature type="compositionally biased region" description="Acidic residues" evidence="1">
    <location>
        <begin position="14"/>
        <end position="24"/>
    </location>
</feature>
<dbReference type="Proteomes" id="UP000283383">
    <property type="component" value="Unassembled WGS sequence"/>
</dbReference>
<comment type="caution">
    <text evidence="2">The sequence shown here is derived from an EMBL/GenBank/DDBJ whole genome shotgun (WGS) entry which is preliminary data.</text>
</comment>
<name>A0A420J6R7_9PEZI</name>
<protein>
    <submittedName>
        <fullName evidence="2">Uncharacterized protein</fullName>
    </submittedName>
</protein>